<comment type="function">
    <text evidence="6">Catalyzes the phosphorylation of the position 2 hydroxy group of 4-diphosphocytidyl-2C-methyl-D-erythritol.</text>
</comment>
<dbReference type="GO" id="GO:0050515">
    <property type="term" value="F:4-(cytidine 5'-diphospho)-2-C-methyl-D-erythritol kinase activity"/>
    <property type="evidence" value="ECO:0007669"/>
    <property type="project" value="UniProtKB-UniRule"/>
</dbReference>
<dbReference type="SUPFAM" id="SSF55060">
    <property type="entry name" value="GHMP Kinase, C-terminal domain"/>
    <property type="match status" value="1"/>
</dbReference>
<dbReference type="PANTHER" id="PTHR43527:SF2">
    <property type="entry name" value="4-DIPHOSPHOCYTIDYL-2-C-METHYL-D-ERYTHRITOL KINASE, CHLOROPLASTIC"/>
    <property type="match status" value="1"/>
</dbReference>
<dbReference type="EMBL" id="QOKT01000027">
    <property type="protein sequence ID" value="RCJ00652.1"/>
    <property type="molecule type" value="Genomic_DNA"/>
</dbReference>
<evidence type="ECO:0000256" key="4">
    <source>
        <dbReference type="ARBA" id="ARBA00022777"/>
    </source>
</evidence>
<dbReference type="InterPro" id="IPR004424">
    <property type="entry name" value="IspE"/>
</dbReference>
<evidence type="ECO:0000256" key="2">
    <source>
        <dbReference type="ARBA" id="ARBA00022679"/>
    </source>
</evidence>
<dbReference type="Pfam" id="PF00288">
    <property type="entry name" value="GHMP_kinases_N"/>
    <property type="match status" value="1"/>
</dbReference>
<comment type="pathway">
    <text evidence="6">Isoprenoid biosynthesis; isopentenyl diphosphate biosynthesis via DXP pathway; isopentenyl diphosphate from 1-deoxy-D-xylulose 5-phosphate: step 3/6.</text>
</comment>
<proteinExistence type="inferred from homology"/>
<dbReference type="Proteomes" id="UP000253077">
    <property type="component" value="Unassembled WGS sequence"/>
</dbReference>
<reference evidence="9 12" key="2">
    <citation type="submission" date="2019-07" db="EMBL/GenBank/DDBJ databases">
        <title>Comparative genomics of three clinical Ureaplasma species: analysis of their core genomes and virulence factors.</title>
        <authorList>
            <person name="Yang T."/>
            <person name="Zhang Y."/>
            <person name="Li X."/>
            <person name="Kong Y."/>
            <person name="Yu H."/>
            <person name="Ruan Z."/>
            <person name="Xie X."/>
            <person name="Zhang J."/>
        </authorList>
    </citation>
    <scope>NUCLEOTIDE SEQUENCE [LARGE SCALE GENOMIC DNA]</scope>
    <source>
        <strain evidence="9 12">132</strain>
    </source>
</reference>
<evidence type="ECO:0000313" key="11">
    <source>
        <dbReference type="Proteomes" id="UP000253077"/>
    </source>
</evidence>
<keyword evidence="2 6" id="KW-0808">Transferase</keyword>
<dbReference type="GO" id="GO:0019288">
    <property type="term" value="P:isopentenyl diphosphate biosynthetic process, methylerythritol 4-phosphate pathway"/>
    <property type="evidence" value="ECO:0007669"/>
    <property type="project" value="UniProtKB-UniRule"/>
</dbReference>
<dbReference type="GeneID" id="93849156"/>
<dbReference type="PIRSF" id="PIRSF010376">
    <property type="entry name" value="IspE"/>
    <property type="match status" value="1"/>
</dbReference>
<evidence type="ECO:0000313" key="8">
    <source>
        <dbReference type="EMBL" id="MCF1349297.1"/>
    </source>
</evidence>
<dbReference type="RefSeq" id="WP_004025775.1">
    <property type="nucleotide sequence ID" value="NZ_CAMXZD010000003.1"/>
</dbReference>
<evidence type="ECO:0000256" key="3">
    <source>
        <dbReference type="ARBA" id="ARBA00022741"/>
    </source>
</evidence>
<dbReference type="GO" id="GO:0016114">
    <property type="term" value="P:terpenoid biosynthetic process"/>
    <property type="evidence" value="ECO:0007669"/>
    <property type="project" value="InterPro"/>
</dbReference>
<dbReference type="InterPro" id="IPR020568">
    <property type="entry name" value="Ribosomal_Su5_D2-typ_SF"/>
</dbReference>
<keyword evidence="5 6" id="KW-0067">ATP-binding</keyword>
<dbReference type="EMBL" id="JAJBIS010000001">
    <property type="protein sequence ID" value="MCF1349297.1"/>
    <property type="molecule type" value="Genomic_DNA"/>
</dbReference>
<comment type="similarity">
    <text evidence="6">Belongs to the GHMP kinase family. IspE subfamily.</text>
</comment>
<dbReference type="Gene3D" id="3.30.70.890">
    <property type="entry name" value="GHMP kinase, C-terminal domain"/>
    <property type="match status" value="1"/>
</dbReference>
<feature type="domain" description="GHMP kinase N-terminal" evidence="7">
    <location>
        <begin position="68"/>
        <end position="142"/>
    </location>
</feature>
<organism evidence="9 12">
    <name type="scientific">Ureaplasma urealyticum</name>
    <name type="common">Ureaplasma urealyticum biotype 2</name>
    <dbReference type="NCBI Taxonomy" id="2130"/>
    <lineage>
        <taxon>Bacteria</taxon>
        <taxon>Bacillati</taxon>
        <taxon>Mycoplasmatota</taxon>
        <taxon>Mycoplasmoidales</taxon>
        <taxon>Mycoplasmoidaceae</taxon>
        <taxon>Ureaplasma</taxon>
    </lineage>
</organism>
<dbReference type="PANTHER" id="PTHR43527">
    <property type="entry name" value="4-DIPHOSPHOCYTIDYL-2-C-METHYL-D-ERYTHRITOL KINASE, CHLOROPLASTIC"/>
    <property type="match status" value="1"/>
</dbReference>
<name>A0AAP9ACE4_UREUR</name>
<dbReference type="GO" id="GO:0005524">
    <property type="term" value="F:ATP binding"/>
    <property type="evidence" value="ECO:0007669"/>
    <property type="project" value="UniProtKB-UniRule"/>
</dbReference>
<protein>
    <recommendedName>
        <fullName evidence="1 6">4-diphosphocytidyl-2-C-methyl-D-erythritol kinase</fullName>
        <shortName evidence="6">CMK</shortName>
        <ecNumber evidence="6">2.7.1.148</ecNumber>
    </recommendedName>
    <alternativeName>
        <fullName evidence="6">4-(cytidine-5'-diphospho)-2-C-methyl-D-erythritol kinase</fullName>
    </alternativeName>
</protein>
<feature type="binding site" evidence="6">
    <location>
        <begin position="95"/>
        <end position="105"/>
    </location>
    <ligand>
        <name>ATP</name>
        <dbReference type="ChEBI" id="CHEBI:30616"/>
    </ligand>
</feature>
<gene>
    <name evidence="6" type="primary">ispE</name>
    <name evidence="10" type="ORF">DSQ42_03525</name>
    <name evidence="9" type="ORF">FJM05_03405</name>
    <name evidence="8" type="ORF">LH652_03295</name>
</gene>
<evidence type="ECO:0000256" key="5">
    <source>
        <dbReference type="ARBA" id="ARBA00022840"/>
    </source>
</evidence>
<evidence type="ECO:0000256" key="1">
    <source>
        <dbReference type="ARBA" id="ARBA00017473"/>
    </source>
</evidence>
<dbReference type="InterPro" id="IPR014721">
    <property type="entry name" value="Ribsml_uS5_D2-typ_fold_subgr"/>
</dbReference>
<dbReference type="InterPro" id="IPR006204">
    <property type="entry name" value="GHMP_kinase_N_dom"/>
</dbReference>
<keyword evidence="4 6" id="KW-0418">Kinase</keyword>
<reference evidence="10 11" key="1">
    <citation type="submission" date="2018-07" db="EMBL/GenBank/DDBJ databases">
        <title>Ureaplasma urealyticum 1000 the multidrug-resistant clinical isolate obtained from scrapings of the urogenital tract of a woman with inflammatory diseases of the reproductive organs.</title>
        <authorList>
            <person name="Kolesnikova E.A."/>
            <person name="Alekseeva A.E."/>
            <person name="Brusnigina N.F."/>
            <person name="Makhova M.A."/>
        </authorList>
    </citation>
    <scope>NUCLEOTIDE SEQUENCE [LARGE SCALE GENOMIC DNA]</scope>
    <source>
        <strain evidence="10 11">1000</strain>
    </source>
</reference>
<dbReference type="Proteomes" id="UP000318231">
    <property type="component" value="Chromosome"/>
</dbReference>
<keyword evidence="6" id="KW-0414">Isoprene biosynthesis</keyword>
<feature type="active site" evidence="6">
    <location>
        <position position="8"/>
    </location>
</feature>
<evidence type="ECO:0000313" key="9">
    <source>
        <dbReference type="EMBL" id="QDI65196.1"/>
    </source>
</evidence>
<evidence type="ECO:0000259" key="7">
    <source>
        <dbReference type="Pfam" id="PF00288"/>
    </source>
</evidence>
<dbReference type="SMR" id="A0AAP9ACE4"/>
<evidence type="ECO:0000313" key="10">
    <source>
        <dbReference type="EMBL" id="RCJ00652.1"/>
    </source>
</evidence>
<evidence type="ECO:0000313" key="12">
    <source>
        <dbReference type="Proteomes" id="UP000318231"/>
    </source>
</evidence>
<dbReference type="Proteomes" id="UP001201240">
    <property type="component" value="Unassembled WGS sequence"/>
</dbReference>
<dbReference type="NCBIfam" id="NF004568">
    <property type="entry name" value="PRK05905.1"/>
    <property type="match status" value="1"/>
</dbReference>
<dbReference type="AlphaFoldDB" id="A0AAP9ACE4"/>
<evidence type="ECO:0000256" key="6">
    <source>
        <dbReference type="HAMAP-Rule" id="MF_00061"/>
    </source>
</evidence>
<dbReference type="EC" id="2.7.1.148" evidence="6"/>
<reference evidence="8 13" key="3">
    <citation type="submission" date="2021-10" db="EMBL/GenBank/DDBJ databases">
        <title>Sequencing the mobilome of antimicrobial resistant bacterial isolates spanning a range of GC content: The potential of a sustainable low cost, low infrastructure approach for surveillance with Oxford Nanopore sequencing.</title>
        <authorList>
            <person name="Sands K."/>
        </authorList>
    </citation>
    <scope>NUCLEOTIDE SEQUENCE [LARGE SCALE GENOMIC DNA]</scope>
    <source>
        <strain evidence="8 13">MIN-202</strain>
    </source>
</reference>
<evidence type="ECO:0000313" key="13">
    <source>
        <dbReference type="Proteomes" id="UP001201240"/>
    </source>
</evidence>
<dbReference type="SUPFAM" id="SSF54211">
    <property type="entry name" value="Ribosomal protein S5 domain 2-like"/>
    <property type="match status" value="1"/>
</dbReference>
<keyword evidence="3 6" id="KW-0547">Nucleotide-binding</keyword>
<dbReference type="EMBL" id="CP041200">
    <property type="protein sequence ID" value="QDI65196.1"/>
    <property type="molecule type" value="Genomic_DNA"/>
</dbReference>
<comment type="catalytic activity">
    <reaction evidence="6">
        <text>4-CDP-2-C-methyl-D-erythritol + ATP = 4-CDP-2-C-methyl-D-erythritol 2-phosphate + ADP + H(+)</text>
        <dbReference type="Rhea" id="RHEA:18437"/>
        <dbReference type="ChEBI" id="CHEBI:15378"/>
        <dbReference type="ChEBI" id="CHEBI:30616"/>
        <dbReference type="ChEBI" id="CHEBI:57823"/>
        <dbReference type="ChEBI" id="CHEBI:57919"/>
        <dbReference type="ChEBI" id="CHEBI:456216"/>
        <dbReference type="EC" id="2.7.1.148"/>
    </reaction>
</comment>
<dbReference type="Gene3D" id="3.30.230.10">
    <property type="match status" value="1"/>
</dbReference>
<dbReference type="HAMAP" id="MF_00061">
    <property type="entry name" value="IspE"/>
    <property type="match status" value="1"/>
</dbReference>
<feature type="active site" evidence="6">
    <location>
        <position position="135"/>
    </location>
</feature>
<dbReference type="InterPro" id="IPR036554">
    <property type="entry name" value="GHMP_kinase_C_sf"/>
</dbReference>
<accession>A0AAP9ACE4</accession>
<sequence>MKVKSFAKIDLGYSVYKKRKNITKHDFESIFILVESVYDDIEIIKIDKNVDDVHYYNETNEIYVYSRLVYKTLEWIRQTYRIKNHYRINIKKRIPIGAGLGGGSSNAAVIMKSILELEGIKEINYKDVVNKLGADIPFFLSGYKTAYVSDCGSTLEDLSGQFKLSYEVHLMNVNVNTKLVFEKFDDNQWHVIKNNFKTIIKNLKENIVTNIYNDLQEHCFELYPNIRYKYNELLREGFYTILSGAGSSFICIKLKDKENQVIHEN</sequence>